<organism evidence="2">
    <name type="scientific">Salinimicrobium catena</name>
    <dbReference type="NCBI Taxonomy" id="390640"/>
    <lineage>
        <taxon>Bacteria</taxon>
        <taxon>Pseudomonadati</taxon>
        <taxon>Bacteroidota</taxon>
        <taxon>Flavobacteriia</taxon>
        <taxon>Flavobacteriales</taxon>
        <taxon>Flavobacteriaceae</taxon>
        <taxon>Salinimicrobium</taxon>
    </lineage>
</organism>
<accession>A0A7C2R870</accession>
<evidence type="ECO:0000313" key="2">
    <source>
        <dbReference type="EMBL" id="HER39971.1"/>
    </source>
</evidence>
<protein>
    <recommendedName>
        <fullName evidence="3">HEAT repeat domain-containing protein</fullName>
    </recommendedName>
</protein>
<evidence type="ECO:0000256" key="1">
    <source>
        <dbReference type="SAM" id="Phobius"/>
    </source>
</evidence>
<keyword evidence="1" id="KW-0812">Transmembrane</keyword>
<feature type="transmembrane region" description="Helical" evidence="1">
    <location>
        <begin position="16"/>
        <end position="38"/>
    </location>
</feature>
<sequence>MKTLISFWETFSLTEMVLIILTGVFFLNILLFLSLIAIRRSRKRRRKKLNERYAKHVEENLFSIAFDNHTLTNLQQDRFFRRYWKKSSYKRLFLQELIKLHRLYGGEIALKLQQFYKYSGLMHLSYEKIRNRNWYLKCEGIQELSEMEIQKAATIIFKLTLSENETLKMVALTEFLHLKGLEGLYLLKNYDQPLNDWIQLNLLESIKEKQINEVPDFGYLLQSKNSSLVVFGLRLISLFQQNQHLETISALKESSLRKVRLEAQRTFKDLSF</sequence>
<dbReference type="EMBL" id="DSEE01000146">
    <property type="protein sequence ID" value="HER39971.1"/>
    <property type="molecule type" value="Genomic_DNA"/>
</dbReference>
<keyword evidence="1" id="KW-0472">Membrane</keyword>
<keyword evidence="1" id="KW-1133">Transmembrane helix</keyword>
<dbReference type="Proteomes" id="UP000885753">
    <property type="component" value="Unassembled WGS sequence"/>
</dbReference>
<dbReference type="AlphaFoldDB" id="A0A7C2R870"/>
<reference evidence="2" key="1">
    <citation type="journal article" date="2020" name="mSystems">
        <title>Genome- and Community-Level Interaction Insights into Carbon Utilization and Element Cycling Functions of Hydrothermarchaeota in Hydrothermal Sediment.</title>
        <authorList>
            <person name="Zhou Z."/>
            <person name="Liu Y."/>
            <person name="Xu W."/>
            <person name="Pan J."/>
            <person name="Luo Z.H."/>
            <person name="Li M."/>
        </authorList>
    </citation>
    <scope>NUCLEOTIDE SEQUENCE [LARGE SCALE GENOMIC DNA]</scope>
    <source>
        <strain evidence="2">SpSt-1235</strain>
    </source>
</reference>
<name>A0A7C2R870_9FLAO</name>
<gene>
    <name evidence="2" type="ORF">ENO10_01995</name>
</gene>
<evidence type="ECO:0008006" key="3">
    <source>
        <dbReference type="Google" id="ProtNLM"/>
    </source>
</evidence>
<proteinExistence type="predicted"/>
<comment type="caution">
    <text evidence="2">The sequence shown here is derived from an EMBL/GenBank/DDBJ whole genome shotgun (WGS) entry which is preliminary data.</text>
</comment>